<dbReference type="RefSeq" id="WP_006212742.1">
    <property type="nucleotide sequence ID" value="NZ_CP147845.1"/>
</dbReference>
<accession>A0A163HEV4</accession>
<dbReference type="PRINTS" id="PR00038">
    <property type="entry name" value="HTHLUXR"/>
</dbReference>
<dbReference type="SUPFAM" id="SSF46894">
    <property type="entry name" value="C-terminal effector domain of the bipartite response regulators"/>
    <property type="match status" value="1"/>
</dbReference>
<dbReference type="Proteomes" id="UP000076796">
    <property type="component" value="Unassembled WGS sequence"/>
</dbReference>
<evidence type="ECO:0000256" key="5">
    <source>
        <dbReference type="PROSITE-ProRule" id="PRU00169"/>
    </source>
</evidence>
<comment type="caution">
    <text evidence="5">Lacks conserved residue(s) required for the propagation of feature annotation.</text>
</comment>
<gene>
    <name evidence="8" type="ORF">AWU65_05700</name>
</gene>
<proteinExistence type="predicted"/>
<dbReference type="InterPro" id="IPR039420">
    <property type="entry name" value="WalR-like"/>
</dbReference>
<dbReference type="InterPro" id="IPR016032">
    <property type="entry name" value="Sig_transdc_resp-reg_C-effctor"/>
</dbReference>
<dbReference type="InterPro" id="IPR001789">
    <property type="entry name" value="Sig_transdc_resp-reg_receiver"/>
</dbReference>
<keyword evidence="2" id="KW-0805">Transcription regulation</keyword>
<dbReference type="PANTHER" id="PTHR43214">
    <property type="entry name" value="TWO-COMPONENT RESPONSE REGULATOR"/>
    <property type="match status" value="1"/>
</dbReference>
<keyword evidence="3" id="KW-0238">DNA-binding</keyword>
<dbReference type="OrthoDB" id="192836at2"/>
<feature type="domain" description="Response regulatory" evidence="7">
    <location>
        <begin position="4"/>
        <end position="121"/>
    </location>
</feature>
<keyword evidence="4" id="KW-0804">Transcription</keyword>
<dbReference type="Gene3D" id="3.40.50.2300">
    <property type="match status" value="1"/>
</dbReference>
<evidence type="ECO:0000256" key="4">
    <source>
        <dbReference type="ARBA" id="ARBA00023163"/>
    </source>
</evidence>
<keyword evidence="1" id="KW-0597">Phosphoprotein</keyword>
<dbReference type="SUPFAM" id="SSF52172">
    <property type="entry name" value="CheY-like"/>
    <property type="match status" value="1"/>
</dbReference>
<evidence type="ECO:0000313" key="9">
    <source>
        <dbReference type="Proteomes" id="UP000076796"/>
    </source>
</evidence>
<dbReference type="STRING" id="59843.A3958_05700"/>
<reference evidence="8" key="1">
    <citation type="journal article" date="2016" name="Genome Announc.">
        <title>Draft genomes of two strains of Paenibacillus glucanolyticus with capability to degrade lignocellulose.</title>
        <authorList>
            <person name="Mathews S.L."/>
            <person name="Pawlak J."/>
            <person name="Grunden A.M."/>
        </authorList>
    </citation>
    <scope>NUCLEOTIDE SEQUENCE [LARGE SCALE GENOMIC DNA]</scope>
    <source>
        <strain evidence="8">SLM1</strain>
    </source>
</reference>
<evidence type="ECO:0000256" key="3">
    <source>
        <dbReference type="ARBA" id="ARBA00023125"/>
    </source>
</evidence>
<dbReference type="PROSITE" id="PS50110">
    <property type="entry name" value="RESPONSE_REGULATORY"/>
    <property type="match status" value="1"/>
</dbReference>
<evidence type="ECO:0008006" key="10">
    <source>
        <dbReference type="Google" id="ProtNLM"/>
    </source>
</evidence>
<comment type="caution">
    <text evidence="8">The sequence shown here is derived from an EMBL/GenBank/DDBJ whole genome shotgun (WGS) entry which is preliminary data.</text>
</comment>
<evidence type="ECO:0000256" key="2">
    <source>
        <dbReference type="ARBA" id="ARBA00023015"/>
    </source>
</evidence>
<dbReference type="GO" id="GO:0003677">
    <property type="term" value="F:DNA binding"/>
    <property type="evidence" value="ECO:0007669"/>
    <property type="project" value="UniProtKB-KW"/>
</dbReference>
<dbReference type="InterPro" id="IPR011006">
    <property type="entry name" value="CheY-like_superfamily"/>
</dbReference>
<dbReference type="CDD" id="cd06170">
    <property type="entry name" value="LuxR_C_like"/>
    <property type="match status" value="1"/>
</dbReference>
<protein>
    <recommendedName>
        <fullName evidence="10">DNA-binding response regulator</fullName>
    </recommendedName>
</protein>
<dbReference type="AlphaFoldDB" id="A0A163HEV4"/>
<dbReference type="Pfam" id="PF00196">
    <property type="entry name" value="GerE"/>
    <property type="match status" value="1"/>
</dbReference>
<dbReference type="GO" id="GO:0006355">
    <property type="term" value="P:regulation of DNA-templated transcription"/>
    <property type="evidence" value="ECO:0007669"/>
    <property type="project" value="InterPro"/>
</dbReference>
<dbReference type="SMART" id="SM00421">
    <property type="entry name" value="HTH_LUXR"/>
    <property type="match status" value="1"/>
</dbReference>
<evidence type="ECO:0000256" key="1">
    <source>
        <dbReference type="ARBA" id="ARBA00022553"/>
    </source>
</evidence>
<evidence type="ECO:0000259" key="7">
    <source>
        <dbReference type="PROSITE" id="PS50110"/>
    </source>
</evidence>
<evidence type="ECO:0000313" key="8">
    <source>
        <dbReference type="EMBL" id="KZS45451.1"/>
    </source>
</evidence>
<name>A0A163HEV4_9BACL</name>
<dbReference type="GO" id="GO:0000160">
    <property type="term" value="P:phosphorelay signal transduction system"/>
    <property type="evidence" value="ECO:0007669"/>
    <property type="project" value="InterPro"/>
</dbReference>
<sequence length="236" mass="27143">MKIRTLLIEDDPEWIDGIKLTIEQSRDIVLIGVLSGNEIELQMIKCLEVEVIVINMNADNDMEVLKAIDSIIDINDNIKIIVLSSVEEDRVIWDAYLHGAVNYVVKSAVCSRAITKLIREAHANTLGIHHTSAQAIRREFQRQRKELWSKLLTPQERKILCYVYQGKTTSEIHRILNIEEKTIDNHVTSINRKLQVKNRREAAQVANKKGLLLFDEIRSQFYSAFNILGLIPLNFI</sequence>
<feature type="domain" description="HTH luxR-type" evidence="6">
    <location>
        <begin position="145"/>
        <end position="210"/>
    </location>
</feature>
<organism evidence="8 9">
    <name type="scientific">Paenibacillus glucanolyticus</name>
    <dbReference type="NCBI Taxonomy" id="59843"/>
    <lineage>
        <taxon>Bacteria</taxon>
        <taxon>Bacillati</taxon>
        <taxon>Bacillota</taxon>
        <taxon>Bacilli</taxon>
        <taxon>Bacillales</taxon>
        <taxon>Paenibacillaceae</taxon>
        <taxon>Paenibacillus</taxon>
    </lineage>
</organism>
<keyword evidence="9" id="KW-1185">Reference proteome</keyword>
<dbReference type="InterPro" id="IPR000792">
    <property type="entry name" value="Tscrpt_reg_LuxR_C"/>
</dbReference>
<evidence type="ECO:0000259" key="6">
    <source>
        <dbReference type="PROSITE" id="PS50043"/>
    </source>
</evidence>
<dbReference type="PROSITE" id="PS50043">
    <property type="entry name" value="HTH_LUXR_2"/>
    <property type="match status" value="1"/>
</dbReference>
<dbReference type="EMBL" id="LWMH01000001">
    <property type="protein sequence ID" value="KZS45451.1"/>
    <property type="molecule type" value="Genomic_DNA"/>
</dbReference>
<dbReference type="GeneID" id="97553274"/>